<comment type="caution">
    <text evidence="4">The sequence shown here is derived from an EMBL/GenBank/DDBJ whole genome shotgun (WGS) entry which is preliminary data.</text>
</comment>
<evidence type="ECO:0000256" key="2">
    <source>
        <dbReference type="PROSITE-ProRule" id="PRU00335"/>
    </source>
</evidence>
<keyword evidence="1 2" id="KW-0238">DNA-binding</keyword>
<dbReference type="GO" id="GO:0003677">
    <property type="term" value="F:DNA binding"/>
    <property type="evidence" value="ECO:0007669"/>
    <property type="project" value="UniProtKB-UniRule"/>
</dbReference>
<gene>
    <name evidence="4" type="ORF">B0I08_11087</name>
</gene>
<dbReference type="InterPro" id="IPR001647">
    <property type="entry name" value="HTH_TetR"/>
</dbReference>
<feature type="DNA-binding region" description="H-T-H motif" evidence="2">
    <location>
        <begin position="38"/>
        <end position="57"/>
    </location>
</feature>
<evidence type="ECO:0000313" key="4">
    <source>
        <dbReference type="EMBL" id="PRY65455.1"/>
    </source>
</evidence>
<accession>A0A2T0V5J1</accession>
<dbReference type="Gene3D" id="1.10.357.10">
    <property type="entry name" value="Tetracycline Repressor, domain 2"/>
    <property type="match status" value="1"/>
</dbReference>
<dbReference type="PROSITE" id="PS01081">
    <property type="entry name" value="HTH_TETR_1"/>
    <property type="match status" value="1"/>
</dbReference>
<dbReference type="AlphaFoldDB" id="A0A2T0V5J1"/>
<dbReference type="Proteomes" id="UP000237983">
    <property type="component" value="Unassembled WGS sequence"/>
</dbReference>
<evidence type="ECO:0000313" key="5">
    <source>
        <dbReference type="Proteomes" id="UP000237983"/>
    </source>
</evidence>
<protein>
    <submittedName>
        <fullName evidence="4">TetR family transcriptional regulator</fullName>
    </submittedName>
</protein>
<dbReference type="InterPro" id="IPR023772">
    <property type="entry name" value="DNA-bd_HTH_TetR-type_CS"/>
</dbReference>
<organism evidence="4 5">
    <name type="scientific">Glaciihabitans tibetensis</name>
    <dbReference type="NCBI Taxonomy" id="1266600"/>
    <lineage>
        <taxon>Bacteria</taxon>
        <taxon>Bacillati</taxon>
        <taxon>Actinomycetota</taxon>
        <taxon>Actinomycetes</taxon>
        <taxon>Micrococcales</taxon>
        <taxon>Microbacteriaceae</taxon>
        <taxon>Glaciihabitans</taxon>
    </lineage>
</organism>
<keyword evidence="5" id="KW-1185">Reference proteome</keyword>
<reference evidence="4 5" key="1">
    <citation type="submission" date="2018-03" db="EMBL/GenBank/DDBJ databases">
        <title>Genomic Encyclopedia of Type Strains, Phase III (KMG-III): the genomes of soil and plant-associated and newly described type strains.</title>
        <authorList>
            <person name="Whitman W."/>
        </authorList>
    </citation>
    <scope>NUCLEOTIDE SEQUENCE [LARGE SCALE GENOMIC DNA]</scope>
    <source>
        <strain evidence="4 5">CGMCC 1.12484</strain>
    </source>
</reference>
<dbReference type="SUPFAM" id="SSF46689">
    <property type="entry name" value="Homeodomain-like"/>
    <property type="match status" value="1"/>
</dbReference>
<name>A0A2T0V5J1_9MICO</name>
<proteinExistence type="predicted"/>
<dbReference type="Pfam" id="PF00440">
    <property type="entry name" value="TetR_N"/>
    <property type="match status" value="1"/>
</dbReference>
<dbReference type="RefSeq" id="WP_245884856.1">
    <property type="nucleotide sequence ID" value="NZ_PVTL01000010.1"/>
</dbReference>
<evidence type="ECO:0000259" key="3">
    <source>
        <dbReference type="PROSITE" id="PS50977"/>
    </source>
</evidence>
<feature type="domain" description="HTH tetR-type" evidence="3">
    <location>
        <begin position="15"/>
        <end position="75"/>
    </location>
</feature>
<sequence length="210" mass="23080">MSISATTSRAVQRRLETASRITALSRRFTADRGLAGFTIEEVCDEVGVSRRTFFNYFPSKEEAVLGVDEVEEMNAFGEHFLARGSRGWPVVIDDIVELATDYMHSAGLDTAAHLELIRAIGREPRLLARFVGMGRERDVALAALIAKRESVQTDDPRVRACVTVISALMRSAGERLFDPDAPDDFGLALSDSLAAIRAVLDTSPPRKARQ</sequence>
<evidence type="ECO:0000256" key="1">
    <source>
        <dbReference type="ARBA" id="ARBA00023125"/>
    </source>
</evidence>
<dbReference type="PROSITE" id="PS50977">
    <property type="entry name" value="HTH_TETR_2"/>
    <property type="match status" value="1"/>
</dbReference>
<dbReference type="InterPro" id="IPR009057">
    <property type="entry name" value="Homeodomain-like_sf"/>
</dbReference>
<dbReference type="EMBL" id="PVTL01000010">
    <property type="protein sequence ID" value="PRY65455.1"/>
    <property type="molecule type" value="Genomic_DNA"/>
</dbReference>